<dbReference type="InterPro" id="IPR018325">
    <property type="entry name" value="Rad4/PNGase_transGLS-fold"/>
</dbReference>
<comment type="similarity">
    <text evidence="2">Belongs to the XPC family.</text>
</comment>
<dbReference type="Gene3D" id="3.30.70.2460">
    <property type="entry name" value="Rad4, beta-hairpin domain BHD3"/>
    <property type="match status" value="1"/>
</dbReference>
<dbReference type="EMBL" id="AZBU02000004">
    <property type="protein sequence ID" value="TKR80074.1"/>
    <property type="molecule type" value="Genomic_DNA"/>
</dbReference>
<dbReference type="Pfam" id="PF03835">
    <property type="entry name" value="Rad4"/>
    <property type="match status" value="1"/>
</dbReference>
<dbReference type="InterPro" id="IPR018328">
    <property type="entry name" value="Rad4_beta-hairpin_dom3"/>
</dbReference>
<reference evidence="10 11" key="2">
    <citation type="journal article" date="2019" name="G3 (Bethesda)">
        <title>Hybrid Assembly of the Genome of the Entomopathogenic Nematode Steinernema carpocapsae Identifies the X-Chromosome.</title>
        <authorList>
            <person name="Serra L."/>
            <person name="Macchietto M."/>
            <person name="Macias-Munoz A."/>
            <person name="McGill C.J."/>
            <person name="Rodriguez I.M."/>
            <person name="Rodriguez B."/>
            <person name="Murad R."/>
            <person name="Mortazavi A."/>
        </authorList>
    </citation>
    <scope>NUCLEOTIDE SEQUENCE [LARGE SCALE GENOMIC DNA]</scope>
    <source>
        <strain evidence="10 11">ALL</strain>
    </source>
</reference>
<dbReference type="OrthoDB" id="300780at2759"/>
<evidence type="ECO:0000313" key="10">
    <source>
        <dbReference type="EMBL" id="TKR80074.1"/>
    </source>
</evidence>
<feature type="compositionally biased region" description="Basic and acidic residues" evidence="6">
    <location>
        <begin position="114"/>
        <end position="123"/>
    </location>
</feature>
<feature type="compositionally biased region" description="Basic and acidic residues" evidence="6">
    <location>
        <begin position="52"/>
        <end position="63"/>
    </location>
</feature>
<dbReference type="PANTHER" id="PTHR12135">
    <property type="entry name" value="DNA REPAIR PROTEIN XP-C / RAD4"/>
    <property type="match status" value="1"/>
</dbReference>
<evidence type="ECO:0000256" key="3">
    <source>
        <dbReference type="ARBA" id="ARBA00022763"/>
    </source>
</evidence>
<dbReference type="GO" id="GO:0071942">
    <property type="term" value="C:XPC complex"/>
    <property type="evidence" value="ECO:0007669"/>
    <property type="project" value="TreeGrafter"/>
</dbReference>
<feature type="region of interest" description="Disordered" evidence="6">
    <location>
        <begin position="1"/>
        <end position="208"/>
    </location>
</feature>
<dbReference type="InterPro" id="IPR038765">
    <property type="entry name" value="Papain-like_cys_pep_sf"/>
</dbReference>
<feature type="compositionally biased region" description="Polar residues" evidence="6">
    <location>
        <begin position="785"/>
        <end position="798"/>
    </location>
</feature>
<feature type="domain" description="Rad4 beta-hairpin" evidence="9">
    <location>
        <begin position="667"/>
        <end position="741"/>
    </location>
</feature>
<protein>
    <recommendedName>
        <fullName evidence="12">Rad4 beta-hairpin domain-containing protein</fullName>
    </recommendedName>
</protein>
<dbReference type="Proteomes" id="UP000298663">
    <property type="component" value="Unassembled WGS sequence"/>
</dbReference>
<keyword evidence="4" id="KW-0234">DNA repair</keyword>
<evidence type="ECO:0000256" key="5">
    <source>
        <dbReference type="ARBA" id="ARBA00023242"/>
    </source>
</evidence>
<proteinExistence type="inferred from homology"/>
<keyword evidence="3" id="KW-0227">DNA damage</keyword>
<accession>A0A4U5NBS4</accession>
<sequence>MRRSARIAAKDSPPDPKPQAESRLKAKPKTTPKRKSVDAAKPATPNKKQHVTLKEEVAPKEKSEEDEVESMDTEEDDSKESETDSVSTSQSEYEDEDEESTTELEENGDESDDEFVKKPEKSGRKSLSSTKNSKAAKKGAKGHFAGLRKFTTPTGPTLHHSVPAKKPAALTKVEPVKSTHPLSEESDEEWDDVTQPSTSAAAMSKDKPTTSAEDLKVTIVSSDQEKLNEKMAREMQLAINREKKLLALQTHDVSGGDSDERSLFGRRDVHFWLFGLWQWSVRRAALRFKFIGSLRINLRYAVQVTLLCNCIHLHFTAKSILSEDACFIAQCRSLIPKGHVDTLSKKMDMLVFKKFLKWFGSAFVVASNEVSIEASKKKRFVERLEVLVGHKCYDTSRDLSSILFGCLVSMEFPARLGKAVAFSSEVNDAKEAKEQPKKKKKLKEYRDYFVEFWHPDEERWIALDPSTLDLDIPFKTAENFSPGFLYALAIDNKMGIRDVSARYADDFLTLGYRRKRTGATYLKETLLMKKFLAHRKRAKAEDMEFHDTLSLRPMPTTLSDFKNHPLYALEKDLLKFEAIYPSDQKPVGKVRGQDVYPRSCVRHLEGELFWLRQGRVVREGEEPYKIVKARPKMNVPKEEREDKPLPLYGHWQTDDFVAPTVQPDEPVPRNEYGNIYVYKSSMVPVGCKHMVEPGITSIAKKLQIDHVQAVVGWDFHGCQNHVILDGIVVHDTDEEILRNAWIQNRREQLKKVEEKAKKRVLGNWRKLINGAIGLDAIRKKFGVTSASKKNNHDPTVSTLDDDNDESQEPQQWPAGNFTLNSVHESREKKL</sequence>
<name>A0A4U5NBS4_STECR</name>
<feature type="domain" description="Rad4 beta-hairpin" evidence="7">
    <location>
        <begin position="550"/>
        <end position="602"/>
    </location>
</feature>
<evidence type="ECO:0008006" key="12">
    <source>
        <dbReference type="Google" id="ProtNLM"/>
    </source>
</evidence>
<dbReference type="GO" id="GO:0006298">
    <property type="term" value="P:mismatch repair"/>
    <property type="evidence" value="ECO:0007669"/>
    <property type="project" value="TreeGrafter"/>
</dbReference>
<dbReference type="InterPro" id="IPR004583">
    <property type="entry name" value="DNA_repair_Rad4"/>
</dbReference>
<evidence type="ECO:0000256" key="6">
    <source>
        <dbReference type="SAM" id="MobiDB-lite"/>
    </source>
</evidence>
<feature type="region of interest" description="Disordered" evidence="6">
    <location>
        <begin position="785"/>
        <end position="830"/>
    </location>
</feature>
<dbReference type="Gene3D" id="2.20.20.110">
    <property type="entry name" value="Rad4, beta-hairpin domain BHD1"/>
    <property type="match status" value="1"/>
</dbReference>
<dbReference type="GO" id="GO:0005737">
    <property type="term" value="C:cytoplasm"/>
    <property type="evidence" value="ECO:0007669"/>
    <property type="project" value="TreeGrafter"/>
</dbReference>
<keyword evidence="11" id="KW-1185">Reference proteome</keyword>
<keyword evidence="5" id="KW-0539">Nucleus</keyword>
<dbReference type="GO" id="GO:0006289">
    <property type="term" value="P:nucleotide-excision repair"/>
    <property type="evidence" value="ECO:0007669"/>
    <property type="project" value="InterPro"/>
</dbReference>
<gene>
    <name evidence="10" type="ORF">L596_014204</name>
</gene>
<dbReference type="InterPro" id="IPR018327">
    <property type="entry name" value="BHD_2"/>
</dbReference>
<evidence type="ECO:0000259" key="8">
    <source>
        <dbReference type="SMART" id="SM01031"/>
    </source>
</evidence>
<comment type="subcellular location">
    <subcellularLocation>
        <location evidence="1">Nucleus</location>
    </subcellularLocation>
</comment>
<feature type="compositionally biased region" description="Basic residues" evidence="6">
    <location>
        <begin position="25"/>
        <end position="34"/>
    </location>
</feature>
<evidence type="ECO:0000256" key="2">
    <source>
        <dbReference type="ARBA" id="ARBA00009525"/>
    </source>
</evidence>
<dbReference type="SUPFAM" id="SSF54001">
    <property type="entry name" value="Cysteine proteinases"/>
    <property type="match status" value="1"/>
</dbReference>
<dbReference type="SMART" id="SM01030">
    <property type="entry name" value="BHD_1"/>
    <property type="match status" value="1"/>
</dbReference>
<dbReference type="SMART" id="SM01031">
    <property type="entry name" value="BHD_2"/>
    <property type="match status" value="1"/>
</dbReference>
<feature type="compositionally biased region" description="Basic and acidic residues" evidence="6">
    <location>
        <begin position="8"/>
        <end position="24"/>
    </location>
</feature>
<evidence type="ECO:0000256" key="1">
    <source>
        <dbReference type="ARBA" id="ARBA00004123"/>
    </source>
</evidence>
<dbReference type="PANTHER" id="PTHR12135:SF0">
    <property type="entry name" value="DNA REPAIR PROTEIN COMPLEMENTING XP-C CELLS"/>
    <property type="match status" value="1"/>
</dbReference>
<feature type="compositionally biased region" description="Acidic residues" evidence="6">
    <location>
        <begin position="64"/>
        <end position="79"/>
    </location>
</feature>
<dbReference type="Gene3D" id="3.90.260.10">
    <property type="entry name" value="Transglutaminase-like"/>
    <property type="match status" value="1"/>
</dbReference>
<dbReference type="Pfam" id="PF10404">
    <property type="entry name" value="BHD_2"/>
    <property type="match status" value="1"/>
</dbReference>
<dbReference type="GO" id="GO:0000111">
    <property type="term" value="C:nucleotide-excision repair factor 2 complex"/>
    <property type="evidence" value="ECO:0007669"/>
    <property type="project" value="TreeGrafter"/>
</dbReference>
<dbReference type="Pfam" id="PF10403">
    <property type="entry name" value="BHD_1"/>
    <property type="match status" value="1"/>
</dbReference>
<dbReference type="GO" id="GO:0003697">
    <property type="term" value="F:single-stranded DNA binding"/>
    <property type="evidence" value="ECO:0007669"/>
    <property type="project" value="TreeGrafter"/>
</dbReference>
<dbReference type="GO" id="GO:0003684">
    <property type="term" value="F:damaged DNA binding"/>
    <property type="evidence" value="ECO:0007669"/>
    <property type="project" value="InterPro"/>
</dbReference>
<organism evidence="10 11">
    <name type="scientific">Steinernema carpocapsae</name>
    <name type="common">Entomopathogenic nematode</name>
    <dbReference type="NCBI Taxonomy" id="34508"/>
    <lineage>
        <taxon>Eukaryota</taxon>
        <taxon>Metazoa</taxon>
        <taxon>Ecdysozoa</taxon>
        <taxon>Nematoda</taxon>
        <taxon>Chromadorea</taxon>
        <taxon>Rhabditida</taxon>
        <taxon>Tylenchina</taxon>
        <taxon>Panagrolaimomorpha</taxon>
        <taxon>Strongyloidoidea</taxon>
        <taxon>Steinernematidae</taxon>
        <taxon>Steinernema</taxon>
    </lineage>
</organism>
<feature type="compositionally biased region" description="Acidic residues" evidence="6">
    <location>
        <begin position="92"/>
        <end position="113"/>
    </location>
</feature>
<dbReference type="SMART" id="SM01032">
    <property type="entry name" value="BHD_3"/>
    <property type="match status" value="1"/>
</dbReference>
<dbReference type="AlphaFoldDB" id="A0A4U5NBS4"/>
<dbReference type="InterPro" id="IPR036985">
    <property type="entry name" value="Transglutaminase-like_sf"/>
</dbReference>
<evidence type="ECO:0000313" key="11">
    <source>
        <dbReference type="Proteomes" id="UP000298663"/>
    </source>
</evidence>
<evidence type="ECO:0000259" key="9">
    <source>
        <dbReference type="SMART" id="SM01032"/>
    </source>
</evidence>
<dbReference type="InterPro" id="IPR042488">
    <property type="entry name" value="Rad4_BHD3_sf"/>
</dbReference>
<dbReference type="STRING" id="34508.A0A4U5NBS4"/>
<evidence type="ECO:0000256" key="4">
    <source>
        <dbReference type="ARBA" id="ARBA00023204"/>
    </source>
</evidence>
<dbReference type="Pfam" id="PF10405">
    <property type="entry name" value="BHD_3"/>
    <property type="match status" value="1"/>
</dbReference>
<comment type="caution">
    <text evidence="10">The sequence shown here is derived from an EMBL/GenBank/DDBJ whole genome shotgun (WGS) entry which is preliminary data.</text>
</comment>
<reference evidence="10 11" key="1">
    <citation type="journal article" date="2015" name="Genome Biol.">
        <title>Comparative genomics of Steinernema reveals deeply conserved gene regulatory networks.</title>
        <authorList>
            <person name="Dillman A.R."/>
            <person name="Macchietto M."/>
            <person name="Porter C.F."/>
            <person name="Rogers A."/>
            <person name="Williams B."/>
            <person name="Antoshechkin I."/>
            <person name="Lee M.M."/>
            <person name="Goodwin Z."/>
            <person name="Lu X."/>
            <person name="Lewis E.E."/>
            <person name="Goodrich-Blair H."/>
            <person name="Stock S.P."/>
            <person name="Adams B.J."/>
            <person name="Sternberg P.W."/>
            <person name="Mortazavi A."/>
        </authorList>
    </citation>
    <scope>NUCLEOTIDE SEQUENCE [LARGE SCALE GENOMIC DNA]</scope>
    <source>
        <strain evidence="10 11">ALL</strain>
    </source>
</reference>
<evidence type="ECO:0000259" key="7">
    <source>
        <dbReference type="SMART" id="SM01030"/>
    </source>
</evidence>
<dbReference type="InterPro" id="IPR018326">
    <property type="entry name" value="Rad4_beta-hairpin_dom1"/>
</dbReference>
<feature type="domain" description="Rad4 beta-hairpin" evidence="8">
    <location>
        <begin position="604"/>
        <end position="659"/>
    </location>
</feature>